<protein>
    <recommendedName>
        <fullName evidence="7">THUMP domain-containing protein</fullName>
    </recommendedName>
</protein>
<accession>A0A1D1UWS2</accession>
<dbReference type="InterPro" id="IPR029063">
    <property type="entry name" value="SAM-dependent_MTases_sf"/>
</dbReference>
<evidence type="ECO:0000256" key="2">
    <source>
        <dbReference type="ARBA" id="ARBA00022490"/>
    </source>
</evidence>
<keyword evidence="4" id="KW-0808">Transferase</keyword>
<proteinExistence type="predicted"/>
<dbReference type="GO" id="GO:0030488">
    <property type="term" value="P:tRNA methylation"/>
    <property type="evidence" value="ECO:0007669"/>
    <property type="project" value="TreeGrafter"/>
</dbReference>
<evidence type="ECO:0000256" key="4">
    <source>
        <dbReference type="ARBA" id="ARBA00022679"/>
    </source>
</evidence>
<dbReference type="Pfam" id="PF02926">
    <property type="entry name" value="THUMP"/>
    <property type="match status" value="1"/>
</dbReference>
<evidence type="ECO:0000256" key="6">
    <source>
        <dbReference type="PROSITE-ProRule" id="PRU00529"/>
    </source>
</evidence>
<dbReference type="STRING" id="947166.A0A1D1UWS2"/>
<evidence type="ECO:0000313" key="9">
    <source>
        <dbReference type="Proteomes" id="UP000186922"/>
    </source>
</evidence>
<comment type="subcellular location">
    <subcellularLocation>
        <location evidence="1">Cytoplasm</location>
    </subcellularLocation>
</comment>
<evidence type="ECO:0000256" key="3">
    <source>
        <dbReference type="ARBA" id="ARBA00022603"/>
    </source>
</evidence>
<dbReference type="CDD" id="cd02440">
    <property type="entry name" value="AdoMet_MTases"/>
    <property type="match status" value="1"/>
</dbReference>
<dbReference type="PROSITE" id="PS01261">
    <property type="entry name" value="UPF0020"/>
    <property type="match status" value="1"/>
</dbReference>
<dbReference type="InterPro" id="IPR000241">
    <property type="entry name" value="RlmKL-like_Mtase"/>
</dbReference>
<dbReference type="Proteomes" id="UP000186922">
    <property type="component" value="Unassembled WGS sequence"/>
</dbReference>
<dbReference type="GO" id="GO:0043527">
    <property type="term" value="C:tRNA methyltransferase complex"/>
    <property type="evidence" value="ECO:0007669"/>
    <property type="project" value="UniProtKB-ARBA"/>
</dbReference>
<dbReference type="PANTHER" id="PTHR14911">
    <property type="entry name" value="THUMP DOMAIN-CONTAINING"/>
    <property type="match status" value="1"/>
</dbReference>
<dbReference type="GO" id="GO:0003723">
    <property type="term" value="F:RNA binding"/>
    <property type="evidence" value="ECO:0007669"/>
    <property type="project" value="UniProtKB-UniRule"/>
</dbReference>
<keyword evidence="5" id="KW-0819">tRNA processing</keyword>
<dbReference type="Gene3D" id="3.40.50.150">
    <property type="entry name" value="Vaccinia Virus protein VP39"/>
    <property type="match status" value="1"/>
</dbReference>
<dbReference type="InterPro" id="IPR004114">
    <property type="entry name" value="THUMP_dom"/>
</dbReference>
<organism evidence="8 9">
    <name type="scientific">Ramazzottius varieornatus</name>
    <name type="common">Water bear</name>
    <name type="synonym">Tardigrade</name>
    <dbReference type="NCBI Taxonomy" id="947166"/>
    <lineage>
        <taxon>Eukaryota</taxon>
        <taxon>Metazoa</taxon>
        <taxon>Ecdysozoa</taxon>
        <taxon>Tardigrada</taxon>
        <taxon>Eutardigrada</taxon>
        <taxon>Parachela</taxon>
        <taxon>Hypsibioidea</taxon>
        <taxon>Ramazzottiidae</taxon>
        <taxon>Ramazzottius</taxon>
    </lineage>
</organism>
<dbReference type="PANTHER" id="PTHR14911:SF13">
    <property type="entry name" value="TRNA (GUANINE(6)-N2)-METHYLTRANSFERASE THUMP3"/>
    <property type="match status" value="1"/>
</dbReference>
<evidence type="ECO:0000259" key="7">
    <source>
        <dbReference type="PROSITE" id="PS51165"/>
    </source>
</evidence>
<dbReference type="GO" id="GO:0016423">
    <property type="term" value="F:tRNA (guanine) methyltransferase activity"/>
    <property type="evidence" value="ECO:0007669"/>
    <property type="project" value="TreeGrafter"/>
</dbReference>
<dbReference type="AlphaFoldDB" id="A0A1D1UWS2"/>
<dbReference type="SMART" id="SM00981">
    <property type="entry name" value="THUMP"/>
    <property type="match status" value="1"/>
</dbReference>
<keyword evidence="9" id="KW-1185">Reference proteome</keyword>
<reference evidence="8 9" key="1">
    <citation type="journal article" date="2016" name="Nat. Commun.">
        <title>Extremotolerant tardigrade genome and improved radiotolerance of human cultured cells by tardigrade-unique protein.</title>
        <authorList>
            <person name="Hashimoto T."/>
            <person name="Horikawa D.D."/>
            <person name="Saito Y."/>
            <person name="Kuwahara H."/>
            <person name="Kozuka-Hata H."/>
            <person name="Shin-I T."/>
            <person name="Minakuchi Y."/>
            <person name="Ohishi K."/>
            <person name="Motoyama A."/>
            <person name="Aizu T."/>
            <person name="Enomoto A."/>
            <person name="Kondo K."/>
            <person name="Tanaka S."/>
            <person name="Hara Y."/>
            <person name="Koshikawa S."/>
            <person name="Sagara H."/>
            <person name="Miura T."/>
            <person name="Yokobori S."/>
            <person name="Miyagawa K."/>
            <person name="Suzuki Y."/>
            <person name="Kubo T."/>
            <person name="Oyama M."/>
            <person name="Kohara Y."/>
            <person name="Fujiyama A."/>
            <person name="Arakawa K."/>
            <person name="Katayama T."/>
            <person name="Toyoda A."/>
            <person name="Kunieda T."/>
        </authorList>
    </citation>
    <scope>NUCLEOTIDE SEQUENCE [LARGE SCALE GENOMIC DNA]</scope>
    <source>
        <strain evidence="8 9">YOKOZUNA-1</strain>
    </source>
</reference>
<sequence>MEGRARCRIYATVPSGFELCAKDECSERFGEDVSKFHTERGALRFDVAAERVDELLKLRSVDHLFAVILETTKDFSQDKVEAVRSTEDLLTDDVQWKTGFQTWKTLTKIISDKKDYVDIPSNFSEGGDFVPSFRATCYRSGKHVFTSQEAMHSFGGYLNTKFRWKVDLKNYDVEVVLIIDDNRVSICLSLTDEALFRRNITHFGPTTMRATIAYNMVRLGNVQPGDIVCDPMCGSGAIPIEAALGYPSSFVLCGDNYHLSPVRTLHNVLDLQKTGVALNNIDVLACDVISYPLKPSSVDVWVTDFPFGKRHKCNRYDLYPKALAAMARASKPGISRAVILTKDRQAMAASLKASKYWYMKRQVNINVGGLNACVYCLLRTIVA</sequence>
<dbReference type="Gene3D" id="3.30.2130.30">
    <property type="match status" value="1"/>
</dbReference>
<dbReference type="GO" id="GO:0005737">
    <property type="term" value="C:cytoplasm"/>
    <property type="evidence" value="ECO:0007669"/>
    <property type="project" value="UniProtKB-SubCell"/>
</dbReference>
<keyword evidence="6" id="KW-0694">RNA-binding</keyword>
<keyword evidence="3" id="KW-0489">Methyltransferase</keyword>
<keyword evidence="2" id="KW-0963">Cytoplasm</keyword>
<dbReference type="SUPFAM" id="SSF143437">
    <property type="entry name" value="THUMP domain-like"/>
    <property type="match status" value="1"/>
</dbReference>
<dbReference type="OrthoDB" id="47730at2759"/>
<dbReference type="PROSITE" id="PS51165">
    <property type="entry name" value="THUMP"/>
    <property type="match status" value="1"/>
</dbReference>
<dbReference type="CDD" id="cd11715">
    <property type="entry name" value="THUMP_AdoMetMT"/>
    <property type="match status" value="1"/>
</dbReference>
<dbReference type="InterPro" id="IPR053943">
    <property type="entry name" value="RlmKL-like_Mtase_CS"/>
</dbReference>
<evidence type="ECO:0000256" key="1">
    <source>
        <dbReference type="ARBA" id="ARBA00004496"/>
    </source>
</evidence>
<dbReference type="EMBL" id="BDGG01000002">
    <property type="protein sequence ID" value="GAU94074.1"/>
    <property type="molecule type" value="Genomic_DNA"/>
</dbReference>
<evidence type="ECO:0000313" key="8">
    <source>
        <dbReference type="EMBL" id="GAU94074.1"/>
    </source>
</evidence>
<dbReference type="FunFam" id="3.40.50.150:FF:000073">
    <property type="entry name" value="THUMP domain containing 3"/>
    <property type="match status" value="1"/>
</dbReference>
<name>A0A1D1UWS2_RAMVA</name>
<evidence type="ECO:0000256" key="5">
    <source>
        <dbReference type="ARBA" id="ARBA00022694"/>
    </source>
</evidence>
<dbReference type="SUPFAM" id="SSF53335">
    <property type="entry name" value="S-adenosyl-L-methionine-dependent methyltransferases"/>
    <property type="match status" value="1"/>
</dbReference>
<dbReference type="Pfam" id="PF01170">
    <property type="entry name" value="UPF0020"/>
    <property type="match status" value="1"/>
</dbReference>
<gene>
    <name evidence="8" type="primary">RvY_05911-1</name>
    <name evidence="8" type="synonym">RvY_05911.1</name>
    <name evidence="8" type="ORF">RvY_05911</name>
</gene>
<feature type="domain" description="THUMP" evidence="7">
    <location>
        <begin position="88"/>
        <end position="190"/>
    </location>
</feature>
<comment type="caution">
    <text evidence="8">The sequence shown here is derived from an EMBL/GenBank/DDBJ whole genome shotgun (WGS) entry which is preliminary data.</text>
</comment>